<feature type="domain" description="Cytochrome c" evidence="11">
    <location>
        <begin position="129"/>
        <end position="209"/>
    </location>
</feature>
<evidence type="ECO:0000256" key="9">
    <source>
        <dbReference type="PIRSR" id="PIRSR000005-2"/>
    </source>
</evidence>
<evidence type="ECO:0000313" key="13">
    <source>
        <dbReference type="Proteomes" id="UP001150830"/>
    </source>
</evidence>
<comment type="caution">
    <text evidence="12">The sequence shown here is derived from an EMBL/GenBank/DDBJ whole genome shotgun (WGS) entry which is preliminary data.</text>
</comment>
<dbReference type="EMBL" id="JAPNOA010000016">
    <property type="protein sequence ID" value="MCY0964471.1"/>
    <property type="molecule type" value="Genomic_DNA"/>
</dbReference>
<feature type="binding site" description="covalent" evidence="8">
    <location>
        <position position="54"/>
    </location>
    <ligand>
        <name>heme c</name>
        <dbReference type="ChEBI" id="CHEBI:61717"/>
        <label>1</label>
    </ligand>
</feature>
<feature type="domain" description="Cytochrome c" evidence="11">
    <location>
        <begin position="42"/>
        <end position="120"/>
    </location>
</feature>
<proteinExistence type="predicted"/>
<dbReference type="InterPro" id="IPR009056">
    <property type="entry name" value="Cyt_c-like_dom"/>
</dbReference>
<keyword evidence="2" id="KW-0813">Transport</keyword>
<feature type="binding site" description="covalent" evidence="8">
    <location>
        <position position="142"/>
    </location>
    <ligand>
        <name>heme c</name>
        <dbReference type="ChEBI" id="CHEBI:61717"/>
        <label>2</label>
    </ligand>
</feature>
<evidence type="ECO:0000256" key="7">
    <source>
        <dbReference type="ARBA" id="ARBA00023004"/>
    </source>
</evidence>
<dbReference type="GO" id="GO:0042597">
    <property type="term" value="C:periplasmic space"/>
    <property type="evidence" value="ECO:0007669"/>
    <property type="project" value="UniProtKB-SubCell"/>
</dbReference>
<dbReference type="RefSeq" id="WP_283172686.1">
    <property type="nucleotide sequence ID" value="NZ_JAPNOA010000016.1"/>
</dbReference>
<feature type="chain" id="PRO_5040744708" evidence="10">
    <location>
        <begin position="21"/>
        <end position="209"/>
    </location>
</feature>
<evidence type="ECO:0000259" key="11">
    <source>
        <dbReference type="PROSITE" id="PS51007"/>
    </source>
</evidence>
<evidence type="ECO:0000313" key="12">
    <source>
        <dbReference type="EMBL" id="MCY0964471.1"/>
    </source>
</evidence>
<accession>A0A9X3EHS3</accession>
<evidence type="ECO:0000256" key="4">
    <source>
        <dbReference type="ARBA" id="ARBA00022723"/>
    </source>
</evidence>
<evidence type="ECO:0000256" key="1">
    <source>
        <dbReference type="ARBA" id="ARBA00004418"/>
    </source>
</evidence>
<gene>
    <name evidence="12" type="ORF">OUO13_04665</name>
</gene>
<keyword evidence="10" id="KW-0732">Signal</keyword>
<reference evidence="12" key="1">
    <citation type="submission" date="2022-11" db="EMBL/GenBank/DDBJ databases">
        <title>Parathalassolutuus dongxingensis gen. nov., sp. nov., a novel member of family Oceanospirillaceae isolated from a coastal shrimp pond in Guangxi, China.</title>
        <authorList>
            <person name="Chen H."/>
        </authorList>
    </citation>
    <scope>NUCLEOTIDE SEQUENCE</scope>
    <source>
        <strain evidence="12">G-43</strain>
    </source>
</reference>
<keyword evidence="6" id="KW-0249">Electron transport</keyword>
<dbReference type="GO" id="GO:0020037">
    <property type="term" value="F:heme binding"/>
    <property type="evidence" value="ECO:0007669"/>
    <property type="project" value="InterPro"/>
</dbReference>
<dbReference type="InterPro" id="IPR024167">
    <property type="entry name" value="Cytochrome_c4-like"/>
</dbReference>
<keyword evidence="5" id="KW-0574">Periplasm</keyword>
<protein>
    <submittedName>
        <fullName evidence="12">C-type cytochrome</fullName>
    </submittedName>
</protein>
<organism evidence="12 13">
    <name type="scientific">Parathalassolituus penaei</name>
    <dbReference type="NCBI Taxonomy" id="2997323"/>
    <lineage>
        <taxon>Bacteria</taxon>
        <taxon>Pseudomonadati</taxon>
        <taxon>Pseudomonadota</taxon>
        <taxon>Gammaproteobacteria</taxon>
        <taxon>Oceanospirillales</taxon>
        <taxon>Oceanospirillaceae</taxon>
        <taxon>Parathalassolituus</taxon>
    </lineage>
</organism>
<dbReference type="InterPro" id="IPR036909">
    <property type="entry name" value="Cyt_c-like_dom_sf"/>
</dbReference>
<dbReference type="Proteomes" id="UP001150830">
    <property type="component" value="Unassembled WGS sequence"/>
</dbReference>
<evidence type="ECO:0000256" key="10">
    <source>
        <dbReference type="SAM" id="SignalP"/>
    </source>
</evidence>
<dbReference type="SUPFAM" id="SSF46626">
    <property type="entry name" value="Cytochrome c"/>
    <property type="match status" value="2"/>
</dbReference>
<feature type="binding site" description="axial binding residue" evidence="9">
    <location>
        <position position="97"/>
    </location>
    <ligand>
        <name>heme c</name>
        <dbReference type="ChEBI" id="CHEBI:61717"/>
        <label>1</label>
    </ligand>
    <ligandPart>
        <name>Fe</name>
        <dbReference type="ChEBI" id="CHEBI:18248"/>
    </ligandPart>
</feature>
<feature type="binding site" description="covalent" evidence="8">
    <location>
        <position position="145"/>
    </location>
    <ligand>
        <name>heme c</name>
        <dbReference type="ChEBI" id="CHEBI:61717"/>
        <label>2</label>
    </ligand>
</feature>
<dbReference type="PIRSF" id="PIRSF000005">
    <property type="entry name" value="Cytochrome_c4"/>
    <property type="match status" value="1"/>
</dbReference>
<feature type="binding site" description="axial binding residue" evidence="9">
    <location>
        <position position="146"/>
    </location>
    <ligand>
        <name>heme c</name>
        <dbReference type="ChEBI" id="CHEBI:61717"/>
        <label>2</label>
    </ligand>
    <ligandPart>
        <name>Fe</name>
        <dbReference type="ChEBI" id="CHEBI:18248"/>
    </ligandPart>
</feature>
<keyword evidence="13" id="KW-1185">Reference proteome</keyword>
<keyword evidence="7 9" id="KW-0408">Iron</keyword>
<evidence type="ECO:0000256" key="8">
    <source>
        <dbReference type="PIRSR" id="PIRSR000005-1"/>
    </source>
</evidence>
<evidence type="ECO:0000256" key="6">
    <source>
        <dbReference type="ARBA" id="ARBA00022982"/>
    </source>
</evidence>
<comment type="PTM">
    <text evidence="8">Binds 2 heme c groups covalently per subunit.</text>
</comment>
<dbReference type="PANTHER" id="PTHR33751">
    <property type="entry name" value="CBB3-TYPE CYTOCHROME C OXIDASE SUBUNIT FIXP"/>
    <property type="match status" value="1"/>
</dbReference>
<dbReference type="GO" id="GO:0005506">
    <property type="term" value="F:iron ion binding"/>
    <property type="evidence" value="ECO:0007669"/>
    <property type="project" value="InterPro"/>
</dbReference>
<feature type="signal peptide" evidence="10">
    <location>
        <begin position="1"/>
        <end position="20"/>
    </location>
</feature>
<dbReference type="PANTHER" id="PTHR33751:SF9">
    <property type="entry name" value="CYTOCHROME C4"/>
    <property type="match status" value="1"/>
</dbReference>
<evidence type="ECO:0000256" key="2">
    <source>
        <dbReference type="ARBA" id="ARBA00022448"/>
    </source>
</evidence>
<comment type="subcellular location">
    <subcellularLocation>
        <location evidence="1">Periplasm</location>
    </subcellularLocation>
</comment>
<keyword evidence="3 8" id="KW-0349">Heme</keyword>
<dbReference type="GO" id="GO:0009055">
    <property type="term" value="F:electron transfer activity"/>
    <property type="evidence" value="ECO:0007669"/>
    <property type="project" value="InterPro"/>
</dbReference>
<evidence type="ECO:0000256" key="5">
    <source>
        <dbReference type="ARBA" id="ARBA00022764"/>
    </source>
</evidence>
<keyword evidence="4 9" id="KW-0479">Metal-binding</keyword>
<feature type="binding site" description="axial binding residue" evidence="9">
    <location>
        <position position="186"/>
    </location>
    <ligand>
        <name>heme c</name>
        <dbReference type="ChEBI" id="CHEBI:61717"/>
        <label>2</label>
    </ligand>
    <ligandPart>
        <name>Fe</name>
        <dbReference type="ChEBI" id="CHEBI:18248"/>
    </ligandPart>
</feature>
<name>A0A9X3EHS3_9GAMM</name>
<dbReference type="AlphaFoldDB" id="A0A9X3EHS3"/>
<dbReference type="Pfam" id="PF00034">
    <property type="entry name" value="Cytochrom_C"/>
    <property type="match status" value="1"/>
</dbReference>
<sequence length="209" mass="23450">MNIKILFLIVLSILPVMSQAETVDELQADMARIQANPEALKSAVQMGEDRAILCFSCHGKDGNSKRDYIPNLASQNATYLFNQFENFATGKRTDYVMSKLAKQLTGPERVAIALYFADRPVKEREEPVAMSPKGKQLYESVCFACHGPSAHGDHQYPRIAGQPYTYLEATLMKFLKKDPERAKSPMVAVVQNMTEEQLKDVASYLTHMP</sequence>
<feature type="binding site" description="axial binding residue" evidence="9">
    <location>
        <position position="58"/>
    </location>
    <ligand>
        <name>heme c</name>
        <dbReference type="ChEBI" id="CHEBI:61717"/>
        <label>1</label>
    </ligand>
    <ligandPart>
        <name>Fe</name>
        <dbReference type="ChEBI" id="CHEBI:18248"/>
    </ligandPart>
</feature>
<feature type="binding site" description="covalent" evidence="8">
    <location>
        <position position="57"/>
    </location>
    <ligand>
        <name>heme c</name>
        <dbReference type="ChEBI" id="CHEBI:61717"/>
        <label>1</label>
    </ligand>
</feature>
<dbReference type="InterPro" id="IPR050597">
    <property type="entry name" value="Cytochrome_c_Oxidase_Subunit"/>
</dbReference>
<dbReference type="PROSITE" id="PS51007">
    <property type="entry name" value="CYTC"/>
    <property type="match status" value="2"/>
</dbReference>
<evidence type="ECO:0000256" key="3">
    <source>
        <dbReference type="ARBA" id="ARBA00022617"/>
    </source>
</evidence>
<dbReference type="Gene3D" id="1.10.760.10">
    <property type="entry name" value="Cytochrome c-like domain"/>
    <property type="match status" value="2"/>
</dbReference>